<proteinExistence type="predicted"/>
<protein>
    <recommendedName>
        <fullName evidence="4">Thioredoxin domain-containing protein</fullName>
    </recommendedName>
</protein>
<feature type="chain" id="PRO_5046633708" description="Thioredoxin domain-containing protein" evidence="1">
    <location>
        <begin position="23"/>
        <end position="412"/>
    </location>
</feature>
<dbReference type="Proteomes" id="UP001589844">
    <property type="component" value="Unassembled WGS sequence"/>
</dbReference>
<evidence type="ECO:0000313" key="3">
    <source>
        <dbReference type="Proteomes" id="UP001589844"/>
    </source>
</evidence>
<reference evidence="2 3" key="1">
    <citation type="submission" date="2024-09" db="EMBL/GenBank/DDBJ databases">
        <authorList>
            <person name="Sun Q."/>
            <person name="Mori K."/>
        </authorList>
    </citation>
    <scope>NUCLEOTIDE SEQUENCE [LARGE SCALE GENOMIC DNA]</scope>
    <source>
        <strain evidence="2 3">CCM 8677</strain>
    </source>
</reference>
<keyword evidence="3" id="KW-1185">Reference proteome</keyword>
<evidence type="ECO:0000313" key="2">
    <source>
        <dbReference type="EMBL" id="MFC0350476.1"/>
    </source>
</evidence>
<comment type="caution">
    <text evidence="2">The sequence shown here is derived from an EMBL/GenBank/DDBJ whole genome shotgun (WGS) entry which is preliminary data.</text>
</comment>
<keyword evidence="1" id="KW-0732">Signal</keyword>
<evidence type="ECO:0000256" key="1">
    <source>
        <dbReference type="SAM" id="SignalP"/>
    </source>
</evidence>
<dbReference type="EMBL" id="JBHLXJ010000013">
    <property type="protein sequence ID" value="MFC0350476.1"/>
    <property type="molecule type" value="Genomic_DNA"/>
</dbReference>
<evidence type="ECO:0008006" key="4">
    <source>
        <dbReference type="Google" id="ProtNLM"/>
    </source>
</evidence>
<organism evidence="2 3">
    <name type="scientific">Undibacterium danionis</name>
    <dbReference type="NCBI Taxonomy" id="1812100"/>
    <lineage>
        <taxon>Bacteria</taxon>
        <taxon>Pseudomonadati</taxon>
        <taxon>Pseudomonadota</taxon>
        <taxon>Betaproteobacteria</taxon>
        <taxon>Burkholderiales</taxon>
        <taxon>Oxalobacteraceae</taxon>
        <taxon>Undibacterium</taxon>
    </lineage>
</organism>
<dbReference type="RefSeq" id="WP_390212810.1">
    <property type="nucleotide sequence ID" value="NZ_JBHLXJ010000013.1"/>
</dbReference>
<gene>
    <name evidence="2" type="ORF">ACFFJH_11705</name>
</gene>
<name>A0ABV6IF73_9BURK</name>
<feature type="signal peptide" evidence="1">
    <location>
        <begin position="1"/>
        <end position="22"/>
    </location>
</feature>
<accession>A0ABV6IF73</accession>
<sequence>MTHLPTYILAGCIAMSVSAAHAQSTMALVALSPASQDVVVRSASELERRMQAGATPLDALTPYGRREFMRGLQWGTKGLSGFSYAALRRELLPDQIMAIAKFLDFEPHVKSLLADAGRFPPLRLPEPDAVLEQRIVAFKTWMDTQSQAEANSSDVLTRNDHSILLSRFEQDFAAELQSNYVEQAKDGDLVLLFQLSHSVAFVALSPASAQALNRIYQVLKVRGLETRRGIDKDMLEILLRQREFEKARVFVTQHPDLNAEVIPRIEDKLPASFRGRSVYNYDPQSNTLTRTAVKLSVGKQLVVVVGAGCHFSQDALAAISKNVFLQQHLLNANLLIITPPSESIPFHFIQQWNAKHPDMAMVAAARGDEWKDIDVPSVPMFYLYENGRLQKKFEGWYPETTMRDILSALGKK</sequence>